<keyword evidence="4 8" id="KW-0812">Transmembrane</keyword>
<evidence type="ECO:0000256" key="5">
    <source>
        <dbReference type="ARBA" id="ARBA00022737"/>
    </source>
</evidence>
<organism evidence="10 11">
    <name type="scientific">Rousettus aegyptiacus</name>
    <name type="common">Egyptian fruit bat</name>
    <name type="synonym">Pteropus aegyptiacus</name>
    <dbReference type="NCBI Taxonomy" id="9407"/>
    <lineage>
        <taxon>Eukaryota</taxon>
        <taxon>Metazoa</taxon>
        <taxon>Chordata</taxon>
        <taxon>Craniata</taxon>
        <taxon>Vertebrata</taxon>
        <taxon>Euteleostomi</taxon>
        <taxon>Mammalia</taxon>
        <taxon>Eutheria</taxon>
        <taxon>Laurasiatheria</taxon>
        <taxon>Chiroptera</taxon>
        <taxon>Yinpterochiroptera</taxon>
        <taxon>Pteropodoidea</taxon>
        <taxon>Pteropodidae</taxon>
        <taxon>Rousettinae</taxon>
        <taxon>Rousettus</taxon>
    </lineage>
</organism>
<gene>
    <name evidence="10" type="ORF">HJG63_020267</name>
</gene>
<keyword evidence="11" id="KW-1185">Reference proteome</keyword>
<keyword evidence="3 9" id="KW-0813">Transport</keyword>
<evidence type="ECO:0000313" key="10">
    <source>
        <dbReference type="EMBL" id="KAF6468538.1"/>
    </source>
</evidence>
<dbReference type="Pfam" id="PF00153">
    <property type="entry name" value="Mito_carr"/>
    <property type="match status" value="1"/>
</dbReference>
<dbReference type="PRINTS" id="PR00784">
    <property type="entry name" value="MTUNCOUPLING"/>
</dbReference>
<dbReference type="InterPro" id="IPR050391">
    <property type="entry name" value="Mito_Metabolite_Transporter"/>
</dbReference>
<evidence type="ECO:0000313" key="11">
    <source>
        <dbReference type="Proteomes" id="UP000593571"/>
    </source>
</evidence>
<evidence type="ECO:0000256" key="9">
    <source>
        <dbReference type="RuleBase" id="RU000488"/>
    </source>
</evidence>
<evidence type="ECO:0000256" key="2">
    <source>
        <dbReference type="ARBA" id="ARBA00006375"/>
    </source>
</evidence>
<keyword evidence="6" id="KW-1133">Transmembrane helix</keyword>
<feature type="repeat" description="Solcar" evidence="8">
    <location>
        <begin position="11"/>
        <end position="106"/>
    </location>
</feature>
<dbReference type="AlphaFoldDB" id="A0A7J8H8N3"/>
<dbReference type="Proteomes" id="UP000593571">
    <property type="component" value="Unassembled WGS sequence"/>
</dbReference>
<reference evidence="10 11" key="1">
    <citation type="journal article" date="2020" name="Nature">
        <title>Six reference-quality genomes reveal evolution of bat adaptations.</title>
        <authorList>
            <person name="Jebb D."/>
            <person name="Huang Z."/>
            <person name="Pippel M."/>
            <person name="Hughes G.M."/>
            <person name="Lavrichenko K."/>
            <person name="Devanna P."/>
            <person name="Winkler S."/>
            <person name="Jermiin L.S."/>
            <person name="Skirmuntt E.C."/>
            <person name="Katzourakis A."/>
            <person name="Burkitt-Gray L."/>
            <person name="Ray D.A."/>
            <person name="Sullivan K.A.M."/>
            <person name="Roscito J.G."/>
            <person name="Kirilenko B.M."/>
            <person name="Davalos L.M."/>
            <person name="Corthals A.P."/>
            <person name="Power M.L."/>
            <person name="Jones G."/>
            <person name="Ransome R.D."/>
            <person name="Dechmann D.K.N."/>
            <person name="Locatelli A.G."/>
            <person name="Puechmaille S.J."/>
            <person name="Fedrigo O."/>
            <person name="Jarvis E.D."/>
            <person name="Hiller M."/>
            <person name="Vernes S.C."/>
            <person name="Myers E.W."/>
            <person name="Teeling E.C."/>
        </authorList>
    </citation>
    <scope>NUCLEOTIDE SEQUENCE [LARGE SCALE GENOMIC DNA]</scope>
    <source>
        <strain evidence="10">MRouAeg1</strain>
        <tissue evidence="10">Muscle</tissue>
    </source>
</reference>
<dbReference type="PANTHER" id="PTHR45618">
    <property type="entry name" value="MITOCHONDRIAL DICARBOXYLATE CARRIER-RELATED"/>
    <property type="match status" value="1"/>
</dbReference>
<evidence type="ECO:0000256" key="8">
    <source>
        <dbReference type="PROSITE-ProRule" id="PRU00282"/>
    </source>
</evidence>
<dbReference type="InterPro" id="IPR018108">
    <property type="entry name" value="MCP_transmembrane"/>
</dbReference>
<evidence type="ECO:0000256" key="6">
    <source>
        <dbReference type="ARBA" id="ARBA00022989"/>
    </source>
</evidence>
<comment type="subcellular location">
    <subcellularLocation>
        <location evidence="1">Membrane</location>
        <topology evidence="1">Multi-pass membrane protein</topology>
    </subcellularLocation>
</comment>
<dbReference type="PROSITE" id="PS50920">
    <property type="entry name" value="SOLCAR"/>
    <property type="match status" value="1"/>
</dbReference>
<dbReference type="EMBL" id="JACASE010000005">
    <property type="protein sequence ID" value="KAF6468538.1"/>
    <property type="molecule type" value="Genomic_DNA"/>
</dbReference>
<dbReference type="GO" id="GO:0055085">
    <property type="term" value="P:transmembrane transport"/>
    <property type="evidence" value="ECO:0007669"/>
    <property type="project" value="InterPro"/>
</dbReference>
<name>A0A7J8H8N3_ROUAE</name>
<evidence type="ECO:0000256" key="4">
    <source>
        <dbReference type="ARBA" id="ARBA00022692"/>
    </source>
</evidence>
<dbReference type="Gene3D" id="1.50.40.10">
    <property type="entry name" value="Mitochondrial carrier domain"/>
    <property type="match status" value="1"/>
</dbReference>
<evidence type="ECO:0000256" key="3">
    <source>
        <dbReference type="ARBA" id="ARBA00022448"/>
    </source>
</evidence>
<evidence type="ECO:0000256" key="1">
    <source>
        <dbReference type="ARBA" id="ARBA00004141"/>
    </source>
</evidence>
<keyword evidence="7 8" id="KW-0472">Membrane</keyword>
<comment type="similarity">
    <text evidence="2 9">Belongs to the mitochondrial carrier (TC 2.A.29) family.</text>
</comment>
<protein>
    <submittedName>
        <fullName evidence="10">Uncoupling protein 2</fullName>
    </submittedName>
</protein>
<sequence length="119" mass="12771">MVGFKATDVPPTATVKFLGAGTAACIADLITFPLDTAKVRLQIQGERQGPMQAAASVKYRGVLGTILTMVRTEGPRSLYNGLVAGLQRQMSFASVRIGLYDSVKQFYTKGSERECGARP</sequence>
<dbReference type="SUPFAM" id="SSF103506">
    <property type="entry name" value="Mitochondrial carrier"/>
    <property type="match status" value="1"/>
</dbReference>
<comment type="caution">
    <text evidence="10">The sequence shown here is derived from an EMBL/GenBank/DDBJ whole genome shotgun (WGS) entry which is preliminary data.</text>
</comment>
<dbReference type="GO" id="GO:0016020">
    <property type="term" value="C:membrane"/>
    <property type="evidence" value="ECO:0007669"/>
    <property type="project" value="UniProtKB-SubCell"/>
</dbReference>
<proteinExistence type="inferred from homology"/>
<dbReference type="InterPro" id="IPR002067">
    <property type="entry name" value="MCP"/>
</dbReference>
<accession>A0A7J8H8N3</accession>
<dbReference type="InterPro" id="IPR023395">
    <property type="entry name" value="MCP_dom_sf"/>
</dbReference>
<evidence type="ECO:0000256" key="7">
    <source>
        <dbReference type="ARBA" id="ARBA00023136"/>
    </source>
</evidence>
<keyword evidence="5" id="KW-0677">Repeat</keyword>